<reference evidence="1" key="1">
    <citation type="journal article" date="2022" name="bioRxiv">
        <title>Sequencing and chromosome-scale assembly of the giantPleurodeles waltlgenome.</title>
        <authorList>
            <person name="Brown T."/>
            <person name="Elewa A."/>
            <person name="Iarovenko S."/>
            <person name="Subramanian E."/>
            <person name="Araus A.J."/>
            <person name="Petzold A."/>
            <person name="Susuki M."/>
            <person name="Suzuki K.-i.T."/>
            <person name="Hayashi T."/>
            <person name="Toyoda A."/>
            <person name="Oliveira C."/>
            <person name="Osipova E."/>
            <person name="Leigh N.D."/>
            <person name="Simon A."/>
            <person name="Yun M.H."/>
        </authorList>
    </citation>
    <scope>NUCLEOTIDE SEQUENCE</scope>
    <source>
        <strain evidence="1">20211129_DDA</strain>
        <tissue evidence="1">Liver</tissue>
    </source>
</reference>
<dbReference type="Proteomes" id="UP001066276">
    <property type="component" value="Chromosome 9"/>
</dbReference>
<evidence type="ECO:0000313" key="1">
    <source>
        <dbReference type="EMBL" id="KAJ1105957.1"/>
    </source>
</evidence>
<dbReference type="AlphaFoldDB" id="A0AAV7MQZ2"/>
<accession>A0AAV7MQZ2</accession>
<comment type="caution">
    <text evidence="1">The sequence shown here is derived from an EMBL/GenBank/DDBJ whole genome shotgun (WGS) entry which is preliminary data.</text>
</comment>
<keyword evidence="2" id="KW-1185">Reference proteome</keyword>
<evidence type="ECO:0000313" key="2">
    <source>
        <dbReference type="Proteomes" id="UP001066276"/>
    </source>
</evidence>
<gene>
    <name evidence="1" type="ORF">NDU88_003360</name>
</gene>
<sequence>MALRVMEWSLCRRGDLICLQFGPALGPTCPFDVKHRCWLGGGRIAVSNVHTEEPLTKLSATVYREQRQVRSERQRTPEKHEWDIVSKGRLFLAMAAQWHIDRESAAERMFKDDSELEVDSETAQAQGVCSSDVTVLFKQLEKLHKREIWKWWEMKSLKGYRTLTSSRSEWAENSLESSRRRMTILNKYADFDCDTLMEEIENLNTKLGESKETDLVNRLGS</sequence>
<proteinExistence type="predicted"/>
<protein>
    <submittedName>
        <fullName evidence="1">Uncharacterized protein</fullName>
    </submittedName>
</protein>
<organism evidence="1 2">
    <name type="scientific">Pleurodeles waltl</name>
    <name type="common">Iberian ribbed newt</name>
    <dbReference type="NCBI Taxonomy" id="8319"/>
    <lineage>
        <taxon>Eukaryota</taxon>
        <taxon>Metazoa</taxon>
        <taxon>Chordata</taxon>
        <taxon>Craniata</taxon>
        <taxon>Vertebrata</taxon>
        <taxon>Euteleostomi</taxon>
        <taxon>Amphibia</taxon>
        <taxon>Batrachia</taxon>
        <taxon>Caudata</taxon>
        <taxon>Salamandroidea</taxon>
        <taxon>Salamandridae</taxon>
        <taxon>Pleurodelinae</taxon>
        <taxon>Pleurodeles</taxon>
    </lineage>
</organism>
<dbReference type="EMBL" id="JANPWB010000013">
    <property type="protein sequence ID" value="KAJ1105957.1"/>
    <property type="molecule type" value="Genomic_DNA"/>
</dbReference>
<name>A0AAV7MQZ2_PLEWA</name>